<dbReference type="GO" id="GO:0016787">
    <property type="term" value="F:hydrolase activity"/>
    <property type="evidence" value="ECO:0007669"/>
    <property type="project" value="UniProtKB-KW"/>
</dbReference>
<comment type="subunit">
    <text evidence="4">Ring-shaped heterooctamer of six TSN and two TSNAX subunits, DNA/RNA binding occurs inside the ring.</text>
</comment>
<evidence type="ECO:0000313" key="17">
    <source>
        <dbReference type="EMBL" id="CAH0106040.1"/>
    </source>
</evidence>
<dbReference type="GO" id="GO:0046872">
    <property type="term" value="F:metal ion binding"/>
    <property type="evidence" value="ECO:0007669"/>
    <property type="project" value="UniProtKB-KW"/>
</dbReference>
<dbReference type="GO" id="GO:0016070">
    <property type="term" value="P:RNA metabolic process"/>
    <property type="evidence" value="ECO:0007669"/>
    <property type="project" value="InterPro"/>
</dbReference>
<keyword evidence="12" id="KW-0539">Nucleus</keyword>
<evidence type="ECO:0000256" key="15">
    <source>
        <dbReference type="ARBA" id="ARBA00030513"/>
    </source>
</evidence>
<protein>
    <recommendedName>
        <fullName evidence="5">Translin</fullName>
    </recommendedName>
    <alternativeName>
        <fullName evidence="15">Component 3 of promoter of RISC</fullName>
    </alternativeName>
</protein>
<dbReference type="GO" id="GO:0005737">
    <property type="term" value="C:cytoplasm"/>
    <property type="evidence" value="ECO:0007669"/>
    <property type="project" value="UniProtKB-SubCell"/>
</dbReference>
<evidence type="ECO:0000256" key="9">
    <source>
        <dbReference type="ARBA" id="ARBA00022801"/>
    </source>
</evidence>
<evidence type="ECO:0000256" key="7">
    <source>
        <dbReference type="ARBA" id="ARBA00022722"/>
    </source>
</evidence>
<evidence type="ECO:0000313" key="18">
    <source>
        <dbReference type="Proteomes" id="UP000789390"/>
    </source>
</evidence>
<evidence type="ECO:0000256" key="2">
    <source>
        <dbReference type="ARBA" id="ARBA00004496"/>
    </source>
</evidence>
<evidence type="ECO:0000256" key="1">
    <source>
        <dbReference type="ARBA" id="ARBA00004123"/>
    </source>
</evidence>
<keyword evidence="10" id="KW-0694">RNA-binding</keyword>
<evidence type="ECO:0000256" key="10">
    <source>
        <dbReference type="ARBA" id="ARBA00022884"/>
    </source>
</evidence>
<evidence type="ECO:0000256" key="8">
    <source>
        <dbReference type="ARBA" id="ARBA00022759"/>
    </source>
</evidence>
<dbReference type="GO" id="GO:0003697">
    <property type="term" value="F:single-stranded DNA binding"/>
    <property type="evidence" value="ECO:0007669"/>
    <property type="project" value="InterPro"/>
</dbReference>
<accession>A0A8J2RNZ3</accession>
<reference evidence="17" key="1">
    <citation type="submission" date="2021-11" db="EMBL/GenBank/DDBJ databases">
        <authorList>
            <person name="Schell T."/>
        </authorList>
    </citation>
    <scope>NUCLEOTIDE SEQUENCE</scope>
    <source>
        <strain evidence="17">M5</strain>
    </source>
</reference>
<evidence type="ECO:0000256" key="11">
    <source>
        <dbReference type="ARBA" id="ARBA00023125"/>
    </source>
</evidence>
<evidence type="ECO:0000256" key="4">
    <source>
        <dbReference type="ARBA" id="ARBA00011685"/>
    </source>
</evidence>
<dbReference type="Pfam" id="PF01997">
    <property type="entry name" value="Translin"/>
    <property type="match status" value="1"/>
</dbReference>
<dbReference type="AlphaFoldDB" id="A0A8J2RNZ3"/>
<comment type="similarity">
    <text evidence="3">Belongs to the translin family.</text>
</comment>
<evidence type="ECO:0000256" key="14">
    <source>
        <dbReference type="ARBA" id="ARBA00025410"/>
    </source>
</evidence>
<comment type="function">
    <text evidence="14">Exhibits both single-stranded and double-stranded endoribonuclease activity. May act as an activator of RNA-induced silencing complex (RISC) by facilitating endonucleolytic cleavage of the siRNA passenger strand.</text>
</comment>
<dbReference type="InterPro" id="IPR033956">
    <property type="entry name" value="Translin"/>
</dbReference>
<dbReference type="PANTHER" id="PTHR10741">
    <property type="entry name" value="TRANSLIN AND TRANSLIN ASSOCIATED PROTEIN X"/>
    <property type="match status" value="1"/>
</dbReference>
<dbReference type="GO" id="GO:0043565">
    <property type="term" value="F:sequence-specific DNA binding"/>
    <property type="evidence" value="ECO:0007669"/>
    <property type="project" value="InterPro"/>
</dbReference>
<comment type="function">
    <text evidence="13">DNA-binding protein that specifically recognizes consensus sequences at the breakpoint junctions in chromosomal translocations, mostly involving immunoglobulin (Ig)/T-cell receptor gene segments. Seems to recognize single-stranded DNA ends generated by staggered breaks occurring at recombination hot spots.</text>
</comment>
<organism evidence="17 18">
    <name type="scientific">Daphnia galeata</name>
    <dbReference type="NCBI Taxonomy" id="27404"/>
    <lineage>
        <taxon>Eukaryota</taxon>
        <taxon>Metazoa</taxon>
        <taxon>Ecdysozoa</taxon>
        <taxon>Arthropoda</taxon>
        <taxon>Crustacea</taxon>
        <taxon>Branchiopoda</taxon>
        <taxon>Diplostraca</taxon>
        <taxon>Cladocera</taxon>
        <taxon>Anomopoda</taxon>
        <taxon>Daphniidae</taxon>
        <taxon>Daphnia</taxon>
    </lineage>
</organism>
<evidence type="ECO:0000256" key="5">
    <source>
        <dbReference type="ARBA" id="ARBA00022196"/>
    </source>
</evidence>
<dbReference type="InterPro" id="IPR002848">
    <property type="entry name" value="Translin_fam"/>
</dbReference>
<keyword evidence="16" id="KW-0479">Metal-binding</keyword>
<dbReference type="GO" id="GO:0004519">
    <property type="term" value="F:endonuclease activity"/>
    <property type="evidence" value="ECO:0007669"/>
    <property type="project" value="UniProtKB-KW"/>
</dbReference>
<dbReference type="FunFam" id="1.20.58.200:FF:000002">
    <property type="entry name" value="Putative translin"/>
    <property type="match status" value="1"/>
</dbReference>
<feature type="binding site" evidence="16">
    <location>
        <position position="150"/>
    </location>
    <ligand>
        <name>Mg(2+)</name>
        <dbReference type="ChEBI" id="CHEBI:18420"/>
    </ligand>
</feature>
<keyword evidence="11" id="KW-0238">DNA-binding</keyword>
<dbReference type="GO" id="GO:0005634">
    <property type="term" value="C:nucleus"/>
    <property type="evidence" value="ECO:0007669"/>
    <property type="project" value="UniProtKB-SubCell"/>
</dbReference>
<keyword evidence="7" id="KW-0540">Nuclease</keyword>
<sequence length="226" mass="25958">MDLAPVFAQYQNLLDADQDLREEIRLIVRELDTTGREVSLVLQQIHQEDGLNQIGELCVKAKATLAKAKEQFSNLASKIPPNQYFRFNDHWRYVMQRYSFLCALIFFLESEKLALHSDVGKLLEVSINEEDGFHLDVEDYLSGLLQLASELSRLAVNSVTAGNYDLPIRISRFVSELNGGFRLLNLKNDSLRKRFDALKYDVKKIEEVVYDLSIRGLRSRSVTITK</sequence>
<keyword evidence="9" id="KW-0378">Hydrolase</keyword>
<keyword evidence="8" id="KW-0255">Endonuclease</keyword>
<gene>
    <name evidence="17" type="ORF">DGAL_LOCUS9188</name>
</gene>
<dbReference type="FunFam" id="1.20.58.190:FF:000001">
    <property type="entry name" value="Translin"/>
    <property type="match status" value="1"/>
</dbReference>
<dbReference type="CDD" id="cd14819">
    <property type="entry name" value="Translin"/>
    <property type="match status" value="1"/>
</dbReference>
<dbReference type="OrthoDB" id="829at2759"/>
<dbReference type="InterPro" id="IPR016068">
    <property type="entry name" value="Translin_N"/>
</dbReference>
<dbReference type="GO" id="GO:0003723">
    <property type="term" value="F:RNA binding"/>
    <property type="evidence" value="ECO:0007669"/>
    <property type="project" value="UniProtKB-KW"/>
</dbReference>
<dbReference type="SUPFAM" id="SSF74784">
    <property type="entry name" value="Translin"/>
    <property type="match status" value="1"/>
</dbReference>
<comment type="caution">
    <text evidence="17">The sequence shown here is derived from an EMBL/GenBank/DDBJ whole genome shotgun (WGS) entry which is preliminary data.</text>
</comment>
<dbReference type="Proteomes" id="UP000789390">
    <property type="component" value="Unassembled WGS sequence"/>
</dbReference>
<evidence type="ECO:0000256" key="3">
    <source>
        <dbReference type="ARBA" id="ARBA00005902"/>
    </source>
</evidence>
<dbReference type="EMBL" id="CAKKLH010000212">
    <property type="protein sequence ID" value="CAH0106040.1"/>
    <property type="molecule type" value="Genomic_DNA"/>
</dbReference>
<dbReference type="InterPro" id="IPR036081">
    <property type="entry name" value="Translin_sf"/>
</dbReference>
<evidence type="ECO:0000256" key="12">
    <source>
        <dbReference type="ARBA" id="ARBA00023242"/>
    </source>
</evidence>
<dbReference type="Gene3D" id="1.20.58.200">
    <property type="entry name" value="Translin, domain 2"/>
    <property type="match status" value="1"/>
</dbReference>
<evidence type="ECO:0000256" key="13">
    <source>
        <dbReference type="ARBA" id="ARBA00025374"/>
    </source>
</evidence>
<evidence type="ECO:0000256" key="6">
    <source>
        <dbReference type="ARBA" id="ARBA00022490"/>
    </source>
</evidence>
<evidence type="ECO:0000256" key="16">
    <source>
        <dbReference type="PIRSR" id="PIRSR602848-1"/>
    </source>
</evidence>
<keyword evidence="6" id="KW-0963">Cytoplasm</keyword>
<dbReference type="InterPro" id="IPR016069">
    <property type="entry name" value="Translin_C"/>
</dbReference>
<proteinExistence type="inferred from homology"/>
<name>A0A8J2RNZ3_9CRUS</name>
<comment type="subcellular location">
    <subcellularLocation>
        <location evidence="2">Cytoplasm</location>
    </subcellularLocation>
    <subcellularLocation>
        <location evidence="1">Nucleus</location>
    </subcellularLocation>
</comment>
<keyword evidence="18" id="KW-1185">Reference proteome</keyword>
<keyword evidence="16" id="KW-0460">Magnesium</keyword>
<dbReference type="Gene3D" id="1.20.58.190">
    <property type="entry name" value="Translin, domain 1"/>
    <property type="match status" value="1"/>
</dbReference>